<dbReference type="InterPro" id="IPR013486">
    <property type="entry name" value="SpoIID/LytB"/>
</dbReference>
<reference evidence="3 4" key="1">
    <citation type="submission" date="2014-11" db="EMBL/GenBank/DDBJ databases">
        <title>Draft Genome Sequence of Brevibacterium linens AE038-8.</title>
        <authorList>
            <person name="Maizel D."/>
            <person name="Utturkar S.M."/>
            <person name="Brown S.D."/>
            <person name="Ferrero M."/>
            <person name="Rosen B.P."/>
        </authorList>
    </citation>
    <scope>NUCLEOTIDE SEQUENCE [LARGE SCALE GENOMIC DNA]</scope>
    <source>
        <strain evidence="3 4">AE038-8</strain>
    </source>
</reference>
<sequence>MPASPSVKATTPALAALLIGFLLILCSTPPPAHAAYATSGAIGTMHRSLGGNSGKLGPAVGPQRCTLIQKGCYQSFKHGSIHWTKATGAHATLGAIRTAWKKSGWERGPLGYPTSNEYRSGSETRQKFQNGKIVWTAKSGAKVQVTKAPSSFAIKGSGFGHGVGMSQYGARGMAAAGKSSTQILQHYYTGAKVTTMSKNADASLKVQLLTGKKSVTITPRSGRLRVKAGSKTIESGSKVTIERTSSGSVKVTVGAKSYSGSKLTIEWQGTRYWKGSSATTVSVSGAQDGATGTYRHGRLEIGQLKGSLNVVNVVGLNKEYLPGIAEMPASWQSEALRSQAIASRTYAYRNLGAVKPACGCNVYDEVASQRFLGWTRENAADSGPWRKAVTATQTSSGSTVKSARVVTYKGGLIDAVYSSSAGSKTHSAAEVWGSAVPYLVSVDDSPSKYASAQNPNASWSVTAKQADMAKAFGLADVRAVAVTKTGSGLVKTAKATSVKGKTESLTGDQLRTKLKLRSASFSVA</sequence>
<name>A0A0B9A359_BRELN</name>
<protein>
    <submittedName>
        <fullName evidence="3">SpoIID/LytB domain protein</fullName>
    </submittedName>
</protein>
<comment type="caution">
    <text evidence="3">The sequence shown here is derived from an EMBL/GenBank/DDBJ whole genome shotgun (WGS) entry which is preliminary data.</text>
</comment>
<dbReference type="NCBIfam" id="TIGR02669">
    <property type="entry name" value="SpoIID_LytB"/>
    <property type="match status" value="1"/>
</dbReference>
<keyword evidence="4" id="KW-1185">Reference proteome</keyword>
<dbReference type="InterPro" id="IPR013207">
    <property type="entry name" value="LGFP"/>
</dbReference>
<evidence type="ECO:0000313" key="4">
    <source>
        <dbReference type="Proteomes" id="UP000031488"/>
    </source>
</evidence>
<feature type="chain" id="PRO_5002145578" evidence="1">
    <location>
        <begin position="35"/>
        <end position="524"/>
    </location>
</feature>
<dbReference type="PATRIC" id="fig|1703.6.peg.976"/>
<proteinExistence type="predicted"/>
<evidence type="ECO:0000256" key="1">
    <source>
        <dbReference type="SAM" id="SignalP"/>
    </source>
</evidence>
<keyword evidence="1" id="KW-0732">Signal</keyword>
<feature type="domain" description="Sporulation stage II protein D amidase enhancer LytB N-terminal" evidence="2">
    <location>
        <begin position="306"/>
        <end position="394"/>
    </location>
</feature>
<dbReference type="InterPro" id="IPR013693">
    <property type="entry name" value="SpoIID/LytB_N"/>
</dbReference>
<dbReference type="EMBL" id="JTJZ01000016">
    <property type="protein sequence ID" value="KHS53146.1"/>
    <property type="molecule type" value="Genomic_DNA"/>
</dbReference>
<feature type="signal peptide" evidence="1">
    <location>
        <begin position="1"/>
        <end position="34"/>
    </location>
</feature>
<dbReference type="AlphaFoldDB" id="A0A0B9A359"/>
<dbReference type="OrthoDB" id="287365at2"/>
<dbReference type="GO" id="GO:0030435">
    <property type="term" value="P:sporulation resulting in formation of a cellular spore"/>
    <property type="evidence" value="ECO:0007669"/>
    <property type="project" value="InterPro"/>
</dbReference>
<evidence type="ECO:0000313" key="3">
    <source>
        <dbReference type="EMBL" id="KHS53146.1"/>
    </source>
</evidence>
<dbReference type="Pfam" id="PF08310">
    <property type="entry name" value="LGFP"/>
    <property type="match status" value="2"/>
</dbReference>
<dbReference type="Pfam" id="PF08486">
    <property type="entry name" value="SpoIID"/>
    <property type="match status" value="1"/>
</dbReference>
<organism evidence="3 4">
    <name type="scientific">Brevibacterium linens</name>
    <dbReference type="NCBI Taxonomy" id="1703"/>
    <lineage>
        <taxon>Bacteria</taxon>
        <taxon>Bacillati</taxon>
        <taxon>Actinomycetota</taxon>
        <taxon>Actinomycetes</taxon>
        <taxon>Micrococcales</taxon>
        <taxon>Brevibacteriaceae</taxon>
        <taxon>Brevibacterium</taxon>
    </lineage>
</organism>
<gene>
    <name evidence="3" type="ORF">AE0388_1089</name>
</gene>
<dbReference type="STRING" id="1703.BLSMQ_0887"/>
<dbReference type="RefSeq" id="WP_039207828.1">
    <property type="nucleotide sequence ID" value="NZ_JTJZ01000016.1"/>
</dbReference>
<accession>A0A0B9A359</accession>
<evidence type="ECO:0000259" key="2">
    <source>
        <dbReference type="Pfam" id="PF08486"/>
    </source>
</evidence>
<dbReference type="Proteomes" id="UP000031488">
    <property type="component" value="Unassembled WGS sequence"/>
</dbReference>